<evidence type="ECO:0000259" key="2">
    <source>
        <dbReference type="PROSITE" id="PS50240"/>
    </source>
</evidence>
<organism evidence="3 4">
    <name type="scientific">Brenthis ino</name>
    <name type="common">lesser marbled fritillary</name>
    <dbReference type="NCBI Taxonomy" id="405034"/>
    <lineage>
        <taxon>Eukaryota</taxon>
        <taxon>Metazoa</taxon>
        <taxon>Ecdysozoa</taxon>
        <taxon>Arthropoda</taxon>
        <taxon>Hexapoda</taxon>
        <taxon>Insecta</taxon>
        <taxon>Pterygota</taxon>
        <taxon>Neoptera</taxon>
        <taxon>Endopterygota</taxon>
        <taxon>Lepidoptera</taxon>
        <taxon>Glossata</taxon>
        <taxon>Ditrysia</taxon>
        <taxon>Papilionoidea</taxon>
        <taxon>Nymphalidae</taxon>
        <taxon>Heliconiinae</taxon>
        <taxon>Argynnini</taxon>
        <taxon>Brenthis</taxon>
    </lineage>
</organism>
<dbReference type="Pfam" id="PF00089">
    <property type="entry name" value="Trypsin"/>
    <property type="match status" value="1"/>
</dbReference>
<dbReference type="AlphaFoldDB" id="A0A8J9U769"/>
<dbReference type="PANTHER" id="PTHR24260:SF143">
    <property type="entry name" value="SERINE PROTEASE GD-LIKE PROTEIN"/>
    <property type="match status" value="1"/>
</dbReference>
<dbReference type="InterPro" id="IPR043504">
    <property type="entry name" value="Peptidase_S1_PA_chymotrypsin"/>
</dbReference>
<dbReference type="Gene3D" id="2.40.10.10">
    <property type="entry name" value="Trypsin-like serine proteases"/>
    <property type="match status" value="2"/>
</dbReference>
<dbReference type="Proteomes" id="UP000838878">
    <property type="component" value="Chromosome 10"/>
</dbReference>
<dbReference type="OrthoDB" id="7468414at2759"/>
<keyword evidence="4" id="KW-1185">Reference proteome</keyword>
<name>A0A8J9U769_9NEOP</name>
<dbReference type="PROSITE" id="PS50240">
    <property type="entry name" value="TRYPSIN_DOM"/>
    <property type="match status" value="1"/>
</dbReference>
<keyword evidence="1" id="KW-0472">Membrane</keyword>
<feature type="domain" description="Peptidase S1" evidence="2">
    <location>
        <begin position="156"/>
        <end position="393"/>
    </location>
</feature>
<proteinExistence type="predicted"/>
<dbReference type="SMART" id="SM00020">
    <property type="entry name" value="Tryp_SPc"/>
    <property type="match status" value="1"/>
</dbReference>
<dbReference type="InterPro" id="IPR009003">
    <property type="entry name" value="Peptidase_S1_PA"/>
</dbReference>
<dbReference type="EMBL" id="OV170230">
    <property type="protein sequence ID" value="CAH0715098.1"/>
    <property type="molecule type" value="Genomic_DNA"/>
</dbReference>
<feature type="transmembrane region" description="Helical" evidence="1">
    <location>
        <begin position="12"/>
        <end position="32"/>
    </location>
</feature>
<feature type="non-terminal residue" evidence="3">
    <location>
        <position position="393"/>
    </location>
</feature>
<dbReference type="InterPro" id="IPR051333">
    <property type="entry name" value="CLIP_Serine_Protease"/>
</dbReference>
<accession>A0A8J9U769</accession>
<evidence type="ECO:0000313" key="4">
    <source>
        <dbReference type="Proteomes" id="UP000838878"/>
    </source>
</evidence>
<dbReference type="SUPFAM" id="SSF50494">
    <property type="entry name" value="Trypsin-like serine proteases"/>
    <property type="match status" value="1"/>
</dbReference>
<dbReference type="InterPro" id="IPR001254">
    <property type="entry name" value="Trypsin_dom"/>
</dbReference>
<sequence length="393" mass="44986">MKLNISMMQLVIRLLILMILIVMLGIISTFLYSVKFWPDIYNYINANITIKRIPKISEIENLTIIEDTMSMTTDFYESTDFSTTEAYEDDYSKFEDFEDLNRRRRNVKVDEGKDYSEIPKSNVVVDYVFDSGENVDINDSIDESKLTTSDMTDVELIPGIFNNLGSFENIEENCTANTNISQLIFPWVATIFIKNDTSDQFDYYCDGAVVSKNVIITAARCLQYYETWTKSENIIVLLDKTSLRSMNGNEMAVKVKEVIIHDNFTMRPENDIAILVMETSLKRQTACFGEGDFGEAFTTGWAVSGELTLIPFDTEGIVNCNDFPVNNTFCASYKNDVSVCPSYGGLFVVRHTNTWYLRGIRSADPTDKGFCVDHDITFTDLTLYLDWIMQYIE</sequence>
<dbReference type="GO" id="GO:0004252">
    <property type="term" value="F:serine-type endopeptidase activity"/>
    <property type="evidence" value="ECO:0007669"/>
    <property type="project" value="InterPro"/>
</dbReference>
<gene>
    <name evidence="3" type="ORF">BINO364_LOCUS2073</name>
</gene>
<dbReference type="PANTHER" id="PTHR24260">
    <property type="match status" value="1"/>
</dbReference>
<reference evidence="3" key="1">
    <citation type="submission" date="2021-12" db="EMBL/GenBank/DDBJ databases">
        <authorList>
            <person name="Martin H S."/>
        </authorList>
    </citation>
    <scope>NUCLEOTIDE SEQUENCE</scope>
</reference>
<protein>
    <recommendedName>
        <fullName evidence="2">Peptidase S1 domain-containing protein</fullName>
    </recommendedName>
</protein>
<evidence type="ECO:0000313" key="3">
    <source>
        <dbReference type="EMBL" id="CAH0715098.1"/>
    </source>
</evidence>
<keyword evidence="1" id="KW-0812">Transmembrane</keyword>
<keyword evidence="1" id="KW-1133">Transmembrane helix</keyword>
<dbReference type="GO" id="GO:0006508">
    <property type="term" value="P:proteolysis"/>
    <property type="evidence" value="ECO:0007669"/>
    <property type="project" value="InterPro"/>
</dbReference>
<evidence type="ECO:0000256" key="1">
    <source>
        <dbReference type="SAM" id="Phobius"/>
    </source>
</evidence>